<dbReference type="EMBL" id="BK059123">
    <property type="protein sequence ID" value="DAE32561.1"/>
    <property type="molecule type" value="Genomic_DNA"/>
</dbReference>
<reference evidence="1" key="1">
    <citation type="journal article" date="2021" name="Proc. Natl. Acad. Sci. U.S.A.">
        <title>A Catalog of Tens of Thousands of Viruses from Human Metagenomes Reveals Hidden Associations with Chronic Diseases.</title>
        <authorList>
            <person name="Tisza M.J."/>
            <person name="Buck C.B."/>
        </authorList>
    </citation>
    <scope>NUCLEOTIDE SEQUENCE</scope>
    <source>
        <strain evidence="1">CtEfN2</strain>
    </source>
</reference>
<protein>
    <submittedName>
        <fullName evidence="1">Uncharacterized protein</fullName>
    </submittedName>
</protein>
<organism evidence="1">
    <name type="scientific">virus sp. ctEfN2</name>
    <dbReference type="NCBI Taxonomy" id="2825810"/>
    <lineage>
        <taxon>Viruses</taxon>
    </lineage>
</organism>
<name>A0A8S5RN69_9VIRU</name>
<sequence>MGGVKRTSGVKWKSWFSNDKSLMSRKQRKHLDRLYNKLFIKNWRYSND</sequence>
<evidence type="ECO:0000313" key="1">
    <source>
        <dbReference type="EMBL" id="DAE32561.1"/>
    </source>
</evidence>
<accession>A0A8S5RN69</accession>
<proteinExistence type="predicted"/>